<evidence type="ECO:0008006" key="3">
    <source>
        <dbReference type="Google" id="ProtNLM"/>
    </source>
</evidence>
<dbReference type="AlphaFoldDB" id="A0A420MHU0"/>
<protein>
    <recommendedName>
        <fullName evidence="3">Heterokaryon incompatibility domain-containing protein</fullName>
    </recommendedName>
</protein>
<name>A0A420MHU0_FUSOX</name>
<evidence type="ECO:0000313" key="1">
    <source>
        <dbReference type="EMBL" id="RKK67548.1"/>
    </source>
</evidence>
<dbReference type="VEuPathDB" id="FungiDB:FOXG_13392"/>
<proteinExistence type="predicted"/>
<dbReference type="VEuPathDB" id="FungiDB:FOC4_g10005524"/>
<dbReference type="VEuPathDB" id="FungiDB:FOZG_15353"/>
<gene>
    <name evidence="1" type="ORF">BFJ69_g14397</name>
</gene>
<comment type="caution">
    <text evidence="1">The sequence shown here is derived from an EMBL/GenBank/DDBJ whole genome shotgun (WGS) entry which is preliminary data.</text>
</comment>
<dbReference type="VEuPathDB" id="FungiDB:FOMG_09475"/>
<dbReference type="EMBL" id="MRCX01000224">
    <property type="protein sequence ID" value="RKK67548.1"/>
    <property type="molecule type" value="Genomic_DNA"/>
</dbReference>
<dbReference type="Proteomes" id="UP000285084">
    <property type="component" value="Unassembled WGS sequence"/>
</dbReference>
<reference evidence="1 2" key="1">
    <citation type="journal article" date="2018" name="Sci. Rep.">
        <title>Characterisation of pathogen-specific regions and novel effector candidates in Fusarium oxysporum f. sp. cepae.</title>
        <authorList>
            <person name="Armitage A.D."/>
            <person name="Taylor A."/>
            <person name="Sobczyk M.K."/>
            <person name="Baxter L."/>
            <person name="Greenfield B.P."/>
            <person name="Bates H.J."/>
            <person name="Wilson F."/>
            <person name="Jackson A.C."/>
            <person name="Ott S."/>
            <person name="Harrison R.J."/>
            <person name="Clarkson J.P."/>
        </authorList>
    </citation>
    <scope>NUCLEOTIDE SEQUENCE [LARGE SCALE GENOMIC DNA]</scope>
    <source>
        <strain evidence="1 2">Fo_A13</strain>
    </source>
</reference>
<accession>A0A420MHU0</accession>
<organism evidence="1 2">
    <name type="scientific">Fusarium oxysporum</name>
    <name type="common">Fusarium vascular wilt</name>
    <dbReference type="NCBI Taxonomy" id="5507"/>
    <lineage>
        <taxon>Eukaryota</taxon>
        <taxon>Fungi</taxon>
        <taxon>Dikarya</taxon>
        <taxon>Ascomycota</taxon>
        <taxon>Pezizomycotina</taxon>
        <taxon>Sordariomycetes</taxon>
        <taxon>Hypocreomycetidae</taxon>
        <taxon>Hypocreales</taxon>
        <taxon>Nectriaceae</taxon>
        <taxon>Fusarium</taxon>
        <taxon>Fusarium oxysporum species complex</taxon>
    </lineage>
</organism>
<evidence type="ECO:0000313" key="2">
    <source>
        <dbReference type="Proteomes" id="UP000285084"/>
    </source>
</evidence>
<dbReference type="VEuPathDB" id="FungiDB:HZS61_010925"/>
<sequence length="252" mass="29646">MDKLFSTAETTVLYFNDVSTNVVNELYKDKRTPERLSSVISVCNSKYFKRIWTAMEFIRSERVRMMISNYTCFPDLDDPAFLGRVFKGWKDEVRQYEKVHDLERKVQMGKSQVPWSLGTLKSAKLLKRMNFAMATALLCTRGCKDRMDFLHPLRGIIRARSFKLRSSDFKTEYYRITWECLKVGDYSPLLITPFMGVSERRGPGHWSEFGHSDAFTWQLGQEVHPPTLGKYKSFDDSEHRITLRVEDMKQFR</sequence>
<dbReference type="VEuPathDB" id="FungiDB:FOIG_11518"/>